<name>A0A382ESM0_9ZZZZ</name>
<evidence type="ECO:0000313" key="1">
    <source>
        <dbReference type="EMBL" id="SVB52983.1"/>
    </source>
</evidence>
<accession>A0A382ESM0</accession>
<feature type="non-terminal residue" evidence="1">
    <location>
        <position position="213"/>
    </location>
</feature>
<dbReference type="EMBL" id="UINC01045793">
    <property type="protein sequence ID" value="SVB52983.1"/>
    <property type="molecule type" value="Genomic_DNA"/>
</dbReference>
<reference evidence="1" key="1">
    <citation type="submission" date="2018-05" db="EMBL/GenBank/DDBJ databases">
        <authorList>
            <person name="Lanie J.A."/>
            <person name="Ng W.-L."/>
            <person name="Kazmierczak K.M."/>
            <person name="Andrzejewski T.M."/>
            <person name="Davidsen T.M."/>
            <person name="Wayne K.J."/>
            <person name="Tettelin H."/>
            <person name="Glass J.I."/>
            <person name="Rusch D."/>
            <person name="Podicherti R."/>
            <person name="Tsui H.-C.T."/>
            <person name="Winkler M.E."/>
        </authorList>
    </citation>
    <scope>NUCLEOTIDE SEQUENCE</scope>
</reference>
<gene>
    <name evidence="1" type="ORF">METZ01_LOCUS205837</name>
</gene>
<protein>
    <submittedName>
        <fullName evidence="1">Uncharacterized protein</fullName>
    </submittedName>
</protein>
<dbReference type="AlphaFoldDB" id="A0A382ESM0"/>
<proteinExistence type="predicted"/>
<sequence length="213" mass="21241">MATPLKALFDGSGNPTSLAEYTASDFISYTDGGTGFINYTDGQILIGNTSTGGLTKTTITGTSNQITIVNGTGSITVSLPQDIHTSATPTFGATTVGSLHSTGTLLVDTTSRFVQSADFDAGLNVDGSTCLGTNGSGLLKVCGATSTFCKIVGIGVVPTTSVLGIKGVLDTALTNTATAGGAGNRDIASTAHGLSVGDAVRIPVGSATYENFT</sequence>
<organism evidence="1">
    <name type="scientific">marine metagenome</name>
    <dbReference type="NCBI Taxonomy" id="408172"/>
    <lineage>
        <taxon>unclassified sequences</taxon>
        <taxon>metagenomes</taxon>
        <taxon>ecological metagenomes</taxon>
    </lineage>
</organism>